<protein>
    <submittedName>
        <fullName evidence="3">Uncharacterized protein</fullName>
    </submittedName>
</protein>
<feature type="non-terminal residue" evidence="3">
    <location>
        <position position="571"/>
    </location>
</feature>
<proteinExistence type="predicted"/>
<feature type="transmembrane region" description="Helical" evidence="2">
    <location>
        <begin position="303"/>
        <end position="323"/>
    </location>
</feature>
<feature type="compositionally biased region" description="Polar residues" evidence="1">
    <location>
        <begin position="518"/>
        <end position="534"/>
    </location>
</feature>
<feature type="transmembrane region" description="Helical" evidence="2">
    <location>
        <begin position="152"/>
        <end position="175"/>
    </location>
</feature>
<feature type="region of interest" description="Disordered" evidence="1">
    <location>
        <begin position="518"/>
        <end position="540"/>
    </location>
</feature>
<evidence type="ECO:0000256" key="1">
    <source>
        <dbReference type="SAM" id="MobiDB-lite"/>
    </source>
</evidence>
<keyword evidence="4" id="KW-1185">Reference proteome</keyword>
<feature type="transmembrane region" description="Helical" evidence="2">
    <location>
        <begin position="120"/>
        <end position="140"/>
    </location>
</feature>
<feature type="transmembrane region" description="Helical" evidence="2">
    <location>
        <begin position="187"/>
        <end position="215"/>
    </location>
</feature>
<dbReference type="AlphaFoldDB" id="A0A9W7ZQ01"/>
<accession>A0A9W7ZQ01</accession>
<evidence type="ECO:0000313" key="3">
    <source>
        <dbReference type="EMBL" id="KAJ1910478.1"/>
    </source>
</evidence>
<keyword evidence="2" id="KW-0472">Membrane</keyword>
<feature type="transmembrane region" description="Helical" evidence="2">
    <location>
        <begin position="227"/>
        <end position="249"/>
    </location>
</feature>
<feature type="compositionally biased region" description="Low complexity" evidence="1">
    <location>
        <begin position="463"/>
        <end position="492"/>
    </location>
</feature>
<name>A0A9W7ZQ01_9FUNG</name>
<sequence length="571" mass="63228">ALTDLSYPKPQLAIFNCRHSYPEDFGSPDIDPPDNYFKFRPKDLALGLIGSKAGKGLNDLFSRRSFILVDAEHDPGPYNSIFLSINWTLLKSATYAAHSALAAYGIFQLYIIYQTQGLRLNLRVFIILISLFYLIVNGILQYGDLQSNAGYVIIYVSWAIGSFAYNLVVVLWLRAAKKVEPGRFYELMYCLAMLNVLGWCFVSGVSVMSMFFYYVDEVKSVVGYRPAIQGFLSSAEGLLLLYYGICMIYRNRGLVSRSHHNQFNALRRMTTLCFMAFIGYVLQAVSCILLTDDREESANGYVVRYLCYRASTLILYGSLLWTLRVDGSLSDMGNYGRSATRGLAIDSGDGYNDDGVLNDHANLHKRQHRSLARHLSIELPPPSTSARHTARNSFDLSSQRDTLRSTMNSRPDSPVVQPPPPPSLIFPSRTLTAAPVLHLPTIPTPDLAAYERWIARFRDPMESNSPSSSATFSSSFNTSPLHAPDPLSSLSPSSLTQALIAKNASATAEPDRATLAACTTASSRHDATASTWPNSPRHGPVLLPVGHGLVLGPLDLTDDISEEPRRHRLST</sequence>
<feature type="transmembrane region" description="Helical" evidence="2">
    <location>
        <begin position="95"/>
        <end position="113"/>
    </location>
</feature>
<feature type="region of interest" description="Disordered" evidence="1">
    <location>
        <begin position="378"/>
        <end position="427"/>
    </location>
</feature>
<reference evidence="3" key="1">
    <citation type="submission" date="2022-07" db="EMBL/GenBank/DDBJ databases">
        <title>Phylogenomic reconstructions and comparative analyses of Kickxellomycotina fungi.</title>
        <authorList>
            <person name="Reynolds N.K."/>
            <person name="Stajich J.E."/>
            <person name="Barry K."/>
            <person name="Grigoriev I.V."/>
            <person name="Crous P."/>
            <person name="Smith M.E."/>
        </authorList>
    </citation>
    <scope>NUCLEOTIDE SEQUENCE</scope>
    <source>
        <strain evidence="3">RSA 861</strain>
    </source>
</reference>
<feature type="compositionally biased region" description="Polar residues" evidence="1">
    <location>
        <begin position="384"/>
        <end position="408"/>
    </location>
</feature>
<feature type="transmembrane region" description="Helical" evidence="2">
    <location>
        <begin position="270"/>
        <end position="291"/>
    </location>
</feature>
<dbReference type="EMBL" id="JANBPT010001045">
    <property type="protein sequence ID" value="KAJ1910478.1"/>
    <property type="molecule type" value="Genomic_DNA"/>
</dbReference>
<gene>
    <name evidence="3" type="ORF">IWQ60_010640</name>
</gene>
<dbReference type="Proteomes" id="UP001150569">
    <property type="component" value="Unassembled WGS sequence"/>
</dbReference>
<evidence type="ECO:0000256" key="2">
    <source>
        <dbReference type="SAM" id="Phobius"/>
    </source>
</evidence>
<dbReference type="OrthoDB" id="5597843at2759"/>
<comment type="caution">
    <text evidence="3">The sequence shown here is derived from an EMBL/GenBank/DDBJ whole genome shotgun (WGS) entry which is preliminary data.</text>
</comment>
<feature type="region of interest" description="Disordered" evidence="1">
    <location>
        <begin position="462"/>
        <end position="492"/>
    </location>
</feature>
<keyword evidence="2" id="KW-1133">Transmembrane helix</keyword>
<organism evidence="3 4">
    <name type="scientific">Tieghemiomyces parasiticus</name>
    <dbReference type="NCBI Taxonomy" id="78921"/>
    <lineage>
        <taxon>Eukaryota</taxon>
        <taxon>Fungi</taxon>
        <taxon>Fungi incertae sedis</taxon>
        <taxon>Zoopagomycota</taxon>
        <taxon>Kickxellomycotina</taxon>
        <taxon>Dimargaritomycetes</taxon>
        <taxon>Dimargaritales</taxon>
        <taxon>Dimargaritaceae</taxon>
        <taxon>Tieghemiomyces</taxon>
    </lineage>
</organism>
<evidence type="ECO:0000313" key="4">
    <source>
        <dbReference type="Proteomes" id="UP001150569"/>
    </source>
</evidence>
<keyword evidence="2" id="KW-0812">Transmembrane</keyword>